<reference evidence="3" key="1">
    <citation type="submission" date="2020-05" db="EMBL/GenBank/DDBJ databases">
        <authorList>
            <person name="Chiriac C."/>
            <person name="Salcher M."/>
            <person name="Ghai R."/>
            <person name="Kavagutti S V."/>
        </authorList>
    </citation>
    <scope>NUCLEOTIDE SEQUENCE</scope>
</reference>
<evidence type="ECO:0000313" key="2">
    <source>
        <dbReference type="EMBL" id="CAB4167661.1"/>
    </source>
</evidence>
<gene>
    <name evidence="4" type="ORF">UFOVP1292_58</name>
    <name evidence="5" type="ORF">UFOVP1411_49</name>
    <name evidence="2" type="ORF">UFOVP859_37</name>
    <name evidence="3" type="ORF">UFOVP882_34</name>
</gene>
<accession>A0A6J5PAG3</accession>
<evidence type="ECO:0000313" key="5">
    <source>
        <dbReference type="EMBL" id="CAB4205247.1"/>
    </source>
</evidence>
<dbReference type="EMBL" id="LR796816">
    <property type="protein sequence ID" value="CAB4167661.1"/>
    <property type="molecule type" value="Genomic_DNA"/>
</dbReference>
<proteinExistence type="predicted"/>
<name>A0A6J5PAG3_9CAUD</name>
<sequence>MAVERNPFDKINPAQVNIVMPEAPIMDEETGQETSMEYDPADGSITVEFIPPEDERDNTQIEETEEEFYRNLVEDLDDKDLSSIASQVYDNFTADKDSRSEWESMFERGFDLLGLKLKETSEPFEGACTAVHPILIESAVKFQSKAIQELFPPAGPVKTQLIGNVTAERMQQGNRVKEFMNYQLTDLIPEYFDEMERMLFHLPLIGSAFKKIYFDAGLNRPVAEFVPIDQFYISYYATDLRRADRYTHLIYRSPNELQRDIAAGMYVADDLPDAGVPTITSLGQKIDSISGLSQSSQQDPQYVLLEQHCYLDLPERFSDDSGLSLPYIVTLEEKSRKILSIRRNYDKEDKRREKKIFFTHYRFVPGFGFYGLGLIHFLGNLTMTATAAMRSLVDAGQFANLPGGFKAKGVRIVGDNDPIAPGEWKEVESVGNDLSKMIIPLPYKEPSQTLFQMLGFIRDTAQHFADSTEQVIADAANYGPVGTTMALLEASSKFFSAIHKRLHHAQKEEFKLLRRINFENLPDESCCDIPGSSLIIRREDFDGSIDIIPVSDPNIPSNAHRMMMAQMALQLAQTSPPGMFNVEELNRTILMSANIPNLDLIMPRKPEVVPLDPISDITAASKGLPIKAFVGQNHDAHIQAKTAFMSDPANGANPMMRRIAPVLEANMQEHLVMKYQEQVNGVAQQMIQAKQAMDEQQGVAMQPPDKGTIEMVLAMAAQQVAQANAQIAAGKGAMTPEAQMVQLEAQRLRIEQAKTQALIAKNAVDAAMKNRELDIRTAELRADSMTSGIEISTKAQNDEANRDTKKAIAALDAIMGLLETKEISSHQKQMKAADMVTKFAQEGNKHALASAKMPKGPVQE</sequence>
<dbReference type="EMBL" id="LR796826">
    <property type="protein sequence ID" value="CAB4168493.1"/>
    <property type="molecule type" value="Genomic_DNA"/>
</dbReference>
<organism evidence="3">
    <name type="scientific">uncultured Caudovirales phage</name>
    <dbReference type="NCBI Taxonomy" id="2100421"/>
    <lineage>
        <taxon>Viruses</taxon>
        <taxon>Duplodnaviria</taxon>
        <taxon>Heunggongvirae</taxon>
        <taxon>Uroviricota</taxon>
        <taxon>Caudoviricetes</taxon>
        <taxon>Peduoviridae</taxon>
        <taxon>Maltschvirus</taxon>
        <taxon>Maltschvirus maltsch</taxon>
    </lineage>
</organism>
<protein>
    <recommendedName>
        <fullName evidence="6">Phage P22-like portal protein</fullName>
    </recommendedName>
</protein>
<dbReference type="EMBL" id="LR797251">
    <property type="protein sequence ID" value="CAB4196454.1"/>
    <property type="molecule type" value="Genomic_DNA"/>
</dbReference>
<feature type="region of interest" description="Disordered" evidence="1">
    <location>
        <begin position="28"/>
        <end position="59"/>
    </location>
</feature>
<evidence type="ECO:0000313" key="3">
    <source>
        <dbReference type="EMBL" id="CAB4168493.1"/>
    </source>
</evidence>
<evidence type="ECO:0000313" key="4">
    <source>
        <dbReference type="EMBL" id="CAB4196454.1"/>
    </source>
</evidence>
<evidence type="ECO:0000256" key="1">
    <source>
        <dbReference type="SAM" id="MobiDB-lite"/>
    </source>
</evidence>
<dbReference type="EMBL" id="LR797357">
    <property type="protein sequence ID" value="CAB4205247.1"/>
    <property type="molecule type" value="Genomic_DNA"/>
</dbReference>
<evidence type="ECO:0008006" key="6">
    <source>
        <dbReference type="Google" id="ProtNLM"/>
    </source>
</evidence>